<dbReference type="EMBL" id="JRPQ01000001">
    <property type="protein sequence ID" value="KGI23214.1"/>
    <property type="molecule type" value="Genomic_DNA"/>
</dbReference>
<evidence type="ECO:0000256" key="1">
    <source>
        <dbReference type="ARBA" id="ARBA00004141"/>
    </source>
</evidence>
<gene>
    <name evidence="7" type="ORF">HMPREF9304_00155</name>
</gene>
<dbReference type="Pfam" id="PF01027">
    <property type="entry name" value="Bax1-I"/>
    <property type="match status" value="1"/>
</dbReference>
<comment type="similarity">
    <text evidence="2 6">Belongs to the BI1 family.</text>
</comment>
<dbReference type="OrthoDB" id="9793828at2"/>
<evidence type="ECO:0000256" key="6">
    <source>
        <dbReference type="RuleBase" id="RU004379"/>
    </source>
</evidence>
<evidence type="ECO:0000313" key="7">
    <source>
        <dbReference type="EMBL" id="KGI23214.1"/>
    </source>
</evidence>
<evidence type="ECO:0000256" key="3">
    <source>
        <dbReference type="ARBA" id="ARBA00022692"/>
    </source>
</evidence>
<dbReference type="PANTHER" id="PTHR23291:SF50">
    <property type="entry name" value="PROTEIN LIFEGUARD 4"/>
    <property type="match status" value="1"/>
</dbReference>
<keyword evidence="5 6" id="KW-0472">Membrane</keyword>
<evidence type="ECO:0000313" key="8">
    <source>
        <dbReference type="Proteomes" id="UP000029723"/>
    </source>
</evidence>
<organism evidence="7 8">
    <name type="scientific">Hoylesella timonensis S9-PR14</name>
    <dbReference type="NCBI Taxonomy" id="1401062"/>
    <lineage>
        <taxon>Bacteria</taxon>
        <taxon>Pseudomonadati</taxon>
        <taxon>Bacteroidota</taxon>
        <taxon>Bacteroidia</taxon>
        <taxon>Bacteroidales</taxon>
        <taxon>Prevotellaceae</taxon>
        <taxon>Hoylesella</taxon>
    </lineage>
</organism>
<feature type="transmembrane region" description="Helical" evidence="6">
    <location>
        <begin position="88"/>
        <end position="110"/>
    </location>
</feature>
<comment type="subcellular location">
    <subcellularLocation>
        <location evidence="1">Membrane</location>
        <topology evidence="1">Multi-pass membrane protein</topology>
    </subcellularLocation>
</comment>
<feature type="transmembrane region" description="Helical" evidence="6">
    <location>
        <begin position="28"/>
        <end position="49"/>
    </location>
</feature>
<keyword evidence="4 6" id="KW-1133">Transmembrane helix</keyword>
<dbReference type="InterPro" id="IPR006214">
    <property type="entry name" value="Bax_inhibitor_1-related"/>
</dbReference>
<dbReference type="CDD" id="cd10432">
    <property type="entry name" value="BI-1-like_bacterial"/>
    <property type="match status" value="1"/>
</dbReference>
<reference evidence="7 8" key="1">
    <citation type="submission" date="2014-07" db="EMBL/GenBank/DDBJ databases">
        <authorList>
            <person name="McCorrison J."/>
            <person name="Sanka R."/>
            <person name="Torralba M."/>
            <person name="Gillis M."/>
            <person name="Haft D.H."/>
            <person name="Methe B."/>
            <person name="Sutton G."/>
            <person name="Nelson K.E."/>
        </authorList>
    </citation>
    <scope>NUCLEOTIDE SEQUENCE [LARGE SCALE GENOMIC DNA]</scope>
    <source>
        <strain evidence="7 8">S9-PR14</strain>
    </source>
</reference>
<evidence type="ECO:0000256" key="5">
    <source>
        <dbReference type="ARBA" id="ARBA00023136"/>
    </source>
</evidence>
<feature type="transmembrane region" description="Helical" evidence="6">
    <location>
        <begin position="211"/>
        <end position="231"/>
    </location>
</feature>
<keyword evidence="3 6" id="KW-0812">Transmembrane</keyword>
<evidence type="ECO:0000256" key="2">
    <source>
        <dbReference type="ARBA" id="ARBA00010350"/>
    </source>
</evidence>
<feature type="transmembrane region" description="Helical" evidence="6">
    <location>
        <begin position="147"/>
        <end position="165"/>
    </location>
</feature>
<accession>A0A098YV24</accession>
<evidence type="ECO:0000256" key="4">
    <source>
        <dbReference type="ARBA" id="ARBA00022989"/>
    </source>
</evidence>
<proteinExistence type="inferred from homology"/>
<feature type="transmembrane region" description="Helical" evidence="6">
    <location>
        <begin position="116"/>
        <end position="135"/>
    </location>
</feature>
<feature type="transmembrane region" description="Helical" evidence="6">
    <location>
        <begin position="171"/>
        <end position="190"/>
    </location>
</feature>
<dbReference type="RefSeq" id="WP_036925447.1">
    <property type="nucleotide sequence ID" value="NZ_JRPQ01000001.1"/>
</dbReference>
<protein>
    <submittedName>
        <fullName evidence="7">Membrane protein</fullName>
    </submittedName>
</protein>
<dbReference type="GO" id="GO:0005886">
    <property type="term" value="C:plasma membrane"/>
    <property type="evidence" value="ECO:0007669"/>
    <property type="project" value="TreeGrafter"/>
</dbReference>
<dbReference type="PANTHER" id="PTHR23291">
    <property type="entry name" value="BAX INHIBITOR-RELATED"/>
    <property type="match status" value="1"/>
</dbReference>
<name>A0A098YV24_9BACT</name>
<feature type="transmembrane region" description="Helical" evidence="6">
    <location>
        <begin position="61"/>
        <end position="81"/>
    </location>
</feature>
<comment type="caution">
    <text evidence="7">The sequence shown here is derived from an EMBL/GenBank/DDBJ whole genome shotgun (WGS) entry which is preliminary data.</text>
</comment>
<dbReference type="AlphaFoldDB" id="A0A098YV24"/>
<sequence>MEIKELEKLIREKEGSLSLAFPALMRKVYVWMTLALVITGITAYGVASSPNIMMWLVQKPAILWGLIIAELALVLTVSAAINRLSLTTATLLFVLYSVLNGATLSLIFMAYTLTSIASVFFITAGTFGVMAAYGYFTKRDLTSLGKLLLMALIGLIIASVVNIFFVKSSGFDLIVSYIGVLIFVGLTAYDTQKIKQMLALQTDMGEGAQKIALMGALSLYLDFINLFLYLLRIFGKRD</sequence>
<dbReference type="Proteomes" id="UP000029723">
    <property type="component" value="Unassembled WGS sequence"/>
</dbReference>